<dbReference type="OrthoDB" id="9785673at2"/>
<dbReference type="SMART" id="SM00967">
    <property type="entry name" value="SpoU_sub_bind"/>
    <property type="match status" value="1"/>
</dbReference>
<dbReference type="STRING" id="824.CGRAC_0338"/>
<dbReference type="eggNOG" id="COG0566">
    <property type="taxonomic scope" value="Bacteria"/>
</dbReference>
<evidence type="ECO:0000313" key="4">
    <source>
        <dbReference type="EMBL" id="EEV18646.1"/>
    </source>
</evidence>
<name>C8PF18_9BACT</name>
<dbReference type="PANTHER" id="PTHR46429:SF1">
    <property type="entry name" value="23S RRNA (GUANOSINE-2'-O-)-METHYLTRANSFERASE RLMB"/>
    <property type="match status" value="1"/>
</dbReference>
<dbReference type="Pfam" id="PF08032">
    <property type="entry name" value="SpoU_sub_bind"/>
    <property type="match status" value="1"/>
</dbReference>
<dbReference type="GO" id="GO:0005829">
    <property type="term" value="C:cytosol"/>
    <property type="evidence" value="ECO:0007669"/>
    <property type="project" value="TreeGrafter"/>
</dbReference>
<dbReference type="GO" id="GO:0032259">
    <property type="term" value="P:methylation"/>
    <property type="evidence" value="ECO:0007669"/>
    <property type="project" value="UniProtKB-KW"/>
</dbReference>
<dbReference type="Proteomes" id="UP000005709">
    <property type="component" value="Unassembled WGS sequence"/>
</dbReference>
<dbReference type="EMBL" id="ACYG01000009">
    <property type="protein sequence ID" value="EEV18646.1"/>
    <property type="molecule type" value="Genomic_DNA"/>
</dbReference>
<accession>C8PF18</accession>
<dbReference type="InterPro" id="IPR029064">
    <property type="entry name" value="Ribosomal_eL30-like_sf"/>
</dbReference>
<organism evidence="4 5">
    <name type="scientific">Campylobacter gracilis RM3268</name>
    <dbReference type="NCBI Taxonomy" id="553220"/>
    <lineage>
        <taxon>Bacteria</taxon>
        <taxon>Pseudomonadati</taxon>
        <taxon>Campylobacterota</taxon>
        <taxon>Epsilonproteobacteria</taxon>
        <taxon>Campylobacterales</taxon>
        <taxon>Campylobacteraceae</taxon>
        <taxon>Campylobacter</taxon>
    </lineage>
</organism>
<dbReference type="Gene3D" id="3.40.1280.10">
    <property type="match status" value="1"/>
</dbReference>
<feature type="domain" description="RNA 2-O ribose methyltransferase substrate binding" evidence="3">
    <location>
        <begin position="2"/>
        <end position="74"/>
    </location>
</feature>
<gene>
    <name evidence="4" type="ORF">CAMGR0001_2659</name>
</gene>
<dbReference type="InterPro" id="IPR029028">
    <property type="entry name" value="Alpha/beta_knot_MTases"/>
</dbReference>
<sequence length="233" mass="25007">MIIYGKQLFLHLLNRHPQKFIRIILAKECEKEIFKKIAATGVKIERADAKKAQALARGGNHQGFLAEVEEFSFGDLASVKDDKFVPILYGLTDVGNIGAIMRSAYALGADSVIVVANNLNMAGVVRASSGAAYELNVVKAADGLSVLNELKQSGFEIYAASAGGTSFKELELGAKNALVMGNEEEGIPARALKKCDCAVSIKMREGWDSLNVSAAFAILCDGILNGRNKREAK</sequence>
<protein>
    <submittedName>
        <fullName evidence="4">RNA methyltransferase, TrmH family, group 3</fullName>
    </submittedName>
</protein>
<dbReference type="RefSeq" id="WP_005869726.1">
    <property type="nucleotide sequence ID" value="NZ_ACYG01000009.1"/>
</dbReference>
<dbReference type="Pfam" id="PF00588">
    <property type="entry name" value="SpoU_methylase"/>
    <property type="match status" value="1"/>
</dbReference>
<keyword evidence="1 4" id="KW-0489">Methyltransferase</keyword>
<keyword evidence="2 4" id="KW-0808">Transferase</keyword>
<reference evidence="4 5" key="1">
    <citation type="submission" date="2009-07" db="EMBL/GenBank/DDBJ databases">
        <authorList>
            <person name="Madupu R."/>
            <person name="Sebastian Y."/>
            <person name="Durkin A.S."/>
            <person name="Torralba M."/>
            <person name="Methe B."/>
            <person name="Sutton G.G."/>
            <person name="Strausberg R.L."/>
            <person name="Nelson K.E."/>
        </authorList>
    </citation>
    <scope>NUCLEOTIDE SEQUENCE [LARGE SCALE GENOMIC DNA]</scope>
    <source>
        <strain evidence="4 5">RM3268</strain>
    </source>
</reference>
<dbReference type="InterPro" id="IPR013123">
    <property type="entry name" value="SpoU_subst-bd"/>
</dbReference>
<dbReference type="GO" id="GO:0006396">
    <property type="term" value="P:RNA processing"/>
    <property type="evidence" value="ECO:0007669"/>
    <property type="project" value="InterPro"/>
</dbReference>
<dbReference type="SUPFAM" id="SSF75217">
    <property type="entry name" value="alpha/beta knot"/>
    <property type="match status" value="1"/>
</dbReference>
<evidence type="ECO:0000259" key="3">
    <source>
        <dbReference type="SMART" id="SM00967"/>
    </source>
</evidence>
<evidence type="ECO:0000256" key="2">
    <source>
        <dbReference type="ARBA" id="ARBA00022679"/>
    </source>
</evidence>
<dbReference type="CDD" id="cd18095">
    <property type="entry name" value="SpoU-like_rRNA-MTase"/>
    <property type="match status" value="1"/>
</dbReference>
<dbReference type="PANTHER" id="PTHR46429">
    <property type="entry name" value="23S RRNA (GUANOSINE-2'-O-)-METHYLTRANSFERASE RLMB"/>
    <property type="match status" value="1"/>
</dbReference>
<keyword evidence="5" id="KW-1185">Reference proteome</keyword>
<dbReference type="Gene3D" id="3.30.1330.30">
    <property type="match status" value="1"/>
</dbReference>
<dbReference type="InterPro" id="IPR029026">
    <property type="entry name" value="tRNA_m1G_MTases_N"/>
</dbReference>
<evidence type="ECO:0000313" key="5">
    <source>
        <dbReference type="Proteomes" id="UP000005709"/>
    </source>
</evidence>
<dbReference type="GO" id="GO:0008173">
    <property type="term" value="F:RNA methyltransferase activity"/>
    <property type="evidence" value="ECO:0007669"/>
    <property type="project" value="InterPro"/>
</dbReference>
<dbReference type="NCBIfam" id="TIGR00186">
    <property type="entry name" value="rRNA_methyl_3"/>
    <property type="match status" value="1"/>
</dbReference>
<comment type="caution">
    <text evidence="4">The sequence shown here is derived from an EMBL/GenBank/DDBJ whole genome shotgun (WGS) entry which is preliminary data.</text>
</comment>
<proteinExistence type="predicted"/>
<dbReference type="AlphaFoldDB" id="C8PF18"/>
<evidence type="ECO:0000256" key="1">
    <source>
        <dbReference type="ARBA" id="ARBA00022603"/>
    </source>
</evidence>
<dbReference type="InterPro" id="IPR001537">
    <property type="entry name" value="SpoU_MeTrfase"/>
</dbReference>
<dbReference type="SUPFAM" id="SSF55315">
    <property type="entry name" value="L30e-like"/>
    <property type="match status" value="1"/>
</dbReference>
<dbReference type="GO" id="GO:0003723">
    <property type="term" value="F:RNA binding"/>
    <property type="evidence" value="ECO:0007669"/>
    <property type="project" value="InterPro"/>
</dbReference>
<dbReference type="InterPro" id="IPR004441">
    <property type="entry name" value="rRNA_MeTrfase_TrmH"/>
</dbReference>